<protein>
    <recommendedName>
        <fullName evidence="3">Phospholipase A2 domain-containing protein</fullName>
    </recommendedName>
</protein>
<dbReference type="GO" id="GO:0006644">
    <property type="term" value="P:phospholipid metabolic process"/>
    <property type="evidence" value="ECO:0007669"/>
    <property type="project" value="InterPro"/>
</dbReference>
<evidence type="ECO:0000313" key="2">
    <source>
        <dbReference type="Proteomes" id="UP000008207"/>
    </source>
</evidence>
<keyword evidence="2" id="KW-1185">Reference proteome</keyword>
<dbReference type="Gene3D" id="1.20.90.10">
    <property type="entry name" value="Phospholipase A2 domain"/>
    <property type="match status" value="1"/>
</dbReference>
<evidence type="ECO:0000313" key="1">
    <source>
        <dbReference type="EMBL" id="ACL59584.1"/>
    </source>
</evidence>
<proteinExistence type="predicted"/>
<reference evidence="1 2" key="1">
    <citation type="submission" date="2009-01" db="EMBL/GenBank/DDBJ databases">
        <title>Complete sequence of chromosome of Methylobacterium nodulans ORS 2060.</title>
        <authorList>
            <consortium name="US DOE Joint Genome Institute"/>
            <person name="Lucas S."/>
            <person name="Copeland A."/>
            <person name="Lapidus A."/>
            <person name="Glavina del Rio T."/>
            <person name="Dalin E."/>
            <person name="Tice H."/>
            <person name="Bruce D."/>
            <person name="Goodwin L."/>
            <person name="Pitluck S."/>
            <person name="Sims D."/>
            <person name="Brettin T."/>
            <person name="Detter J.C."/>
            <person name="Han C."/>
            <person name="Larimer F."/>
            <person name="Land M."/>
            <person name="Hauser L."/>
            <person name="Kyrpides N."/>
            <person name="Ivanova N."/>
            <person name="Marx C.J."/>
            <person name="Richardson P."/>
        </authorList>
    </citation>
    <scope>NUCLEOTIDE SEQUENCE [LARGE SCALE GENOMIC DNA]</scope>
    <source>
        <strain evidence="2">LMG 21967 / CNCM I-2342 / ORS 2060</strain>
    </source>
</reference>
<dbReference type="SUPFAM" id="SSF48619">
    <property type="entry name" value="Phospholipase A2, PLA2"/>
    <property type="match status" value="1"/>
</dbReference>
<dbReference type="GO" id="GO:0004623">
    <property type="term" value="F:phospholipase A2 activity"/>
    <property type="evidence" value="ECO:0007669"/>
    <property type="project" value="InterPro"/>
</dbReference>
<accession>B8IEL2</accession>
<dbReference type="InterPro" id="IPR036444">
    <property type="entry name" value="PLipase_A2_dom_sf"/>
</dbReference>
<dbReference type="AlphaFoldDB" id="B8IEL2"/>
<gene>
    <name evidence="1" type="ordered locus">Mnod_4719</name>
</gene>
<dbReference type="EMBL" id="CP001349">
    <property type="protein sequence ID" value="ACL59584.1"/>
    <property type="molecule type" value="Genomic_DNA"/>
</dbReference>
<dbReference type="HOGENOM" id="CLU_1852876_0_0_5"/>
<dbReference type="KEGG" id="mno:Mnod_4719"/>
<dbReference type="GO" id="GO:0050482">
    <property type="term" value="P:arachidonate secretion"/>
    <property type="evidence" value="ECO:0007669"/>
    <property type="project" value="InterPro"/>
</dbReference>
<organism evidence="1 2">
    <name type="scientific">Methylobacterium nodulans (strain LMG 21967 / CNCM I-2342 / ORS 2060)</name>
    <dbReference type="NCBI Taxonomy" id="460265"/>
    <lineage>
        <taxon>Bacteria</taxon>
        <taxon>Pseudomonadati</taxon>
        <taxon>Pseudomonadota</taxon>
        <taxon>Alphaproteobacteria</taxon>
        <taxon>Hyphomicrobiales</taxon>
        <taxon>Methylobacteriaceae</taxon>
        <taxon>Methylobacterium</taxon>
    </lineage>
</organism>
<dbReference type="eggNOG" id="ENOG5032VS2">
    <property type="taxonomic scope" value="Bacteria"/>
</dbReference>
<sequence length="138" mass="14080">MEGSTFVRPIVILSIGLLGLAAPGWAQGVVIETPPVPQVEVPRLAPGANPLADGSLVFHGNYCGPGSRGPGLPPTDALDVACMHHDACAPAGGIPSCACNARLQREAAVVARSRRQSPDLRDLAALVSQTAAAMPCEP</sequence>
<evidence type="ECO:0008006" key="3">
    <source>
        <dbReference type="Google" id="ProtNLM"/>
    </source>
</evidence>
<dbReference type="RefSeq" id="WP_015931218.1">
    <property type="nucleotide sequence ID" value="NC_011894.1"/>
</dbReference>
<name>B8IEL2_METNO</name>
<dbReference type="Proteomes" id="UP000008207">
    <property type="component" value="Chromosome"/>
</dbReference>